<dbReference type="InterPro" id="IPR000157">
    <property type="entry name" value="TIR_dom"/>
</dbReference>
<comment type="caution">
    <text evidence="9">The sequence shown here is derived from an EMBL/GenBank/DDBJ whole genome shotgun (WGS) entry which is preliminary data.</text>
</comment>
<keyword evidence="4" id="KW-0378">Hydrolase</keyword>
<dbReference type="PROSITE" id="PS50104">
    <property type="entry name" value="TIR"/>
    <property type="match status" value="1"/>
</dbReference>
<dbReference type="InterPro" id="IPR035897">
    <property type="entry name" value="Toll_tir_struct_dom_sf"/>
</dbReference>
<evidence type="ECO:0000256" key="6">
    <source>
        <dbReference type="ARBA" id="ARBA00023027"/>
    </source>
</evidence>
<dbReference type="InterPro" id="IPR044974">
    <property type="entry name" value="Disease_R_plants"/>
</dbReference>
<dbReference type="AlphaFoldDB" id="A0A6A5MRB7"/>
<dbReference type="OrthoDB" id="1357022at2759"/>
<dbReference type="GO" id="GO:0043531">
    <property type="term" value="F:ADP binding"/>
    <property type="evidence" value="ECO:0007669"/>
    <property type="project" value="InterPro"/>
</dbReference>
<evidence type="ECO:0000313" key="10">
    <source>
        <dbReference type="Proteomes" id="UP000447434"/>
    </source>
</evidence>
<dbReference type="PRINTS" id="PR00364">
    <property type="entry name" value="DISEASERSIST"/>
</dbReference>
<dbReference type="SUPFAM" id="SSF52200">
    <property type="entry name" value="Toll/Interleukin receptor TIR domain"/>
    <property type="match status" value="1"/>
</dbReference>
<dbReference type="InterPro" id="IPR002182">
    <property type="entry name" value="NB-ARC"/>
</dbReference>
<protein>
    <recommendedName>
        <fullName evidence="1">ADP-ribosyl cyclase/cyclic ADP-ribose hydrolase</fullName>
        <ecNumber evidence="1">3.2.2.6</ecNumber>
    </recommendedName>
</protein>
<dbReference type="Pfam" id="PF01582">
    <property type="entry name" value="TIR"/>
    <property type="match status" value="1"/>
</dbReference>
<evidence type="ECO:0000256" key="1">
    <source>
        <dbReference type="ARBA" id="ARBA00011982"/>
    </source>
</evidence>
<dbReference type="SMART" id="SM00255">
    <property type="entry name" value="TIR"/>
    <property type="match status" value="1"/>
</dbReference>
<keyword evidence="5" id="KW-0611">Plant defense</keyword>
<keyword evidence="6" id="KW-0520">NAD</keyword>
<dbReference type="Gene3D" id="3.40.50.300">
    <property type="entry name" value="P-loop containing nucleotide triphosphate hydrolases"/>
    <property type="match status" value="1"/>
</dbReference>
<evidence type="ECO:0000313" key="9">
    <source>
        <dbReference type="EMBL" id="KAE9613785.1"/>
    </source>
</evidence>
<name>A0A6A5MRB7_LUPAL</name>
<dbReference type="FunFam" id="1.10.8.430:FF:000002">
    <property type="entry name" value="Disease resistance protein (TIR-NBS-LRR class)"/>
    <property type="match status" value="1"/>
</dbReference>
<dbReference type="InterPro" id="IPR036390">
    <property type="entry name" value="WH_DNA-bd_sf"/>
</dbReference>
<dbReference type="Proteomes" id="UP000447434">
    <property type="component" value="Chromosome 5"/>
</dbReference>
<dbReference type="SUPFAM" id="SSF52540">
    <property type="entry name" value="P-loop containing nucleoside triphosphate hydrolases"/>
    <property type="match status" value="1"/>
</dbReference>
<evidence type="ECO:0000256" key="5">
    <source>
        <dbReference type="ARBA" id="ARBA00022821"/>
    </source>
</evidence>
<dbReference type="InterPro" id="IPR027417">
    <property type="entry name" value="P-loop_NTPase"/>
</dbReference>
<dbReference type="InterPro" id="IPR042197">
    <property type="entry name" value="Apaf_helical"/>
</dbReference>
<dbReference type="GO" id="GO:0061809">
    <property type="term" value="F:NAD+ nucleosidase activity, cyclic ADP-ribose generating"/>
    <property type="evidence" value="ECO:0007669"/>
    <property type="project" value="UniProtKB-EC"/>
</dbReference>
<dbReference type="GO" id="GO:0003677">
    <property type="term" value="F:DNA binding"/>
    <property type="evidence" value="ECO:0007669"/>
    <property type="project" value="UniProtKB-KW"/>
</dbReference>
<gene>
    <name evidence="9" type="ORF">Lalb_Chr05g0221101</name>
</gene>
<accession>A0A6A5MRB7</accession>
<evidence type="ECO:0000256" key="3">
    <source>
        <dbReference type="ARBA" id="ARBA00022737"/>
    </source>
</evidence>
<dbReference type="PANTHER" id="PTHR11017:SF479">
    <property type="entry name" value="DISEASE RESISTANCE PROTEIN (TIR-NBS-LRR CLASS) FAMILY"/>
    <property type="match status" value="1"/>
</dbReference>
<organism evidence="9 10">
    <name type="scientific">Lupinus albus</name>
    <name type="common">White lupine</name>
    <name type="synonym">Lupinus termis</name>
    <dbReference type="NCBI Taxonomy" id="3870"/>
    <lineage>
        <taxon>Eukaryota</taxon>
        <taxon>Viridiplantae</taxon>
        <taxon>Streptophyta</taxon>
        <taxon>Embryophyta</taxon>
        <taxon>Tracheophyta</taxon>
        <taxon>Spermatophyta</taxon>
        <taxon>Magnoliopsida</taxon>
        <taxon>eudicotyledons</taxon>
        <taxon>Gunneridae</taxon>
        <taxon>Pentapetalae</taxon>
        <taxon>rosids</taxon>
        <taxon>fabids</taxon>
        <taxon>Fabales</taxon>
        <taxon>Fabaceae</taxon>
        <taxon>Papilionoideae</taxon>
        <taxon>50 kb inversion clade</taxon>
        <taxon>genistoids sensu lato</taxon>
        <taxon>core genistoids</taxon>
        <taxon>Genisteae</taxon>
        <taxon>Lupinus</taxon>
    </lineage>
</organism>
<dbReference type="GO" id="GO:0006952">
    <property type="term" value="P:defense response"/>
    <property type="evidence" value="ECO:0007669"/>
    <property type="project" value="UniProtKB-KW"/>
</dbReference>
<keyword evidence="2" id="KW-0433">Leucine-rich repeat</keyword>
<dbReference type="GO" id="GO:0007165">
    <property type="term" value="P:signal transduction"/>
    <property type="evidence" value="ECO:0007669"/>
    <property type="project" value="InterPro"/>
</dbReference>
<evidence type="ECO:0000256" key="2">
    <source>
        <dbReference type="ARBA" id="ARBA00022614"/>
    </source>
</evidence>
<dbReference type="Gene3D" id="3.40.50.10140">
    <property type="entry name" value="Toll/interleukin-1 receptor homology (TIR) domain"/>
    <property type="match status" value="1"/>
</dbReference>
<dbReference type="FunFam" id="3.40.50.10140:FF:000007">
    <property type="entry name" value="Disease resistance protein (TIR-NBS-LRR class)"/>
    <property type="match status" value="1"/>
</dbReference>
<evidence type="ECO:0000256" key="4">
    <source>
        <dbReference type="ARBA" id="ARBA00022801"/>
    </source>
</evidence>
<reference evidence="10" key="1">
    <citation type="journal article" date="2020" name="Nat. Commun.">
        <title>Genome sequence of the cluster root forming white lupin.</title>
        <authorList>
            <person name="Hufnagel B."/>
            <person name="Marques A."/>
            <person name="Soriano A."/>
            <person name="Marques L."/>
            <person name="Divol F."/>
            <person name="Doumas P."/>
            <person name="Sallet E."/>
            <person name="Mancinotti D."/>
            <person name="Carrere S."/>
            <person name="Marande W."/>
            <person name="Arribat S."/>
            <person name="Keller J."/>
            <person name="Huneau C."/>
            <person name="Blein T."/>
            <person name="Aime D."/>
            <person name="Laguerre M."/>
            <person name="Taylor J."/>
            <person name="Schubert V."/>
            <person name="Nelson M."/>
            <person name="Geu-Flores F."/>
            <person name="Crespi M."/>
            <person name="Gallardo-Guerrero K."/>
            <person name="Delaux P.-M."/>
            <person name="Salse J."/>
            <person name="Berges H."/>
            <person name="Guyot R."/>
            <person name="Gouzy J."/>
            <person name="Peret B."/>
        </authorList>
    </citation>
    <scope>NUCLEOTIDE SEQUENCE [LARGE SCALE GENOMIC DNA]</scope>
    <source>
        <strain evidence="10">cv. Amiga</strain>
    </source>
</reference>
<dbReference type="PANTHER" id="PTHR11017">
    <property type="entry name" value="LEUCINE-RICH REPEAT-CONTAINING PROTEIN"/>
    <property type="match status" value="1"/>
</dbReference>
<feature type="domain" description="TIR" evidence="8">
    <location>
        <begin position="14"/>
        <end position="183"/>
    </location>
</feature>
<keyword evidence="10" id="KW-1185">Reference proteome</keyword>
<evidence type="ECO:0000259" key="8">
    <source>
        <dbReference type="PROSITE" id="PS50104"/>
    </source>
</evidence>
<dbReference type="Gene3D" id="1.10.8.430">
    <property type="entry name" value="Helical domain of apoptotic protease-activating factors"/>
    <property type="match status" value="1"/>
</dbReference>
<dbReference type="EMBL" id="WOCE01000005">
    <property type="protein sequence ID" value="KAE9613785.1"/>
    <property type="molecule type" value="Genomic_DNA"/>
</dbReference>
<dbReference type="SUPFAM" id="SSF46785">
    <property type="entry name" value="Winged helix' DNA-binding domain"/>
    <property type="match status" value="1"/>
</dbReference>
<dbReference type="InterPro" id="IPR058192">
    <property type="entry name" value="WHD_ROQ1-like"/>
</dbReference>
<keyword evidence="3" id="KW-0677">Repeat</keyword>
<dbReference type="Pfam" id="PF00931">
    <property type="entry name" value="NB-ARC"/>
    <property type="match status" value="1"/>
</dbReference>
<keyword evidence="9" id="KW-0238">DNA-binding</keyword>
<dbReference type="Pfam" id="PF23282">
    <property type="entry name" value="WHD_ROQ1"/>
    <property type="match status" value="1"/>
</dbReference>
<evidence type="ECO:0000256" key="7">
    <source>
        <dbReference type="ARBA" id="ARBA00047304"/>
    </source>
</evidence>
<comment type="catalytic activity">
    <reaction evidence="7">
        <text>NAD(+) + H2O = ADP-D-ribose + nicotinamide + H(+)</text>
        <dbReference type="Rhea" id="RHEA:16301"/>
        <dbReference type="ChEBI" id="CHEBI:15377"/>
        <dbReference type="ChEBI" id="CHEBI:15378"/>
        <dbReference type="ChEBI" id="CHEBI:17154"/>
        <dbReference type="ChEBI" id="CHEBI:57540"/>
        <dbReference type="ChEBI" id="CHEBI:57967"/>
        <dbReference type="EC" id="3.2.2.6"/>
    </reaction>
    <physiologicalReaction direction="left-to-right" evidence="7">
        <dbReference type="Rhea" id="RHEA:16302"/>
    </physiologicalReaction>
</comment>
<dbReference type="EC" id="3.2.2.6" evidence="1"/>
<sequence length="571" mass="65719">MASSSPPNAFHVPKKYDVFISFRGEDTRGNFVSHLLSSLERQKRTHVYIDYMLQLGSEISEELFKAIEDAEISIVVFSENYSSSRWCLDELVKIMECKREKEHYYVIPVFYHVTPTQVRNQTESYKIAFEQHAGKPENGTDKLNKWREALVQAANLAGKHVCKQNGDEAKLLEEIVEDVLCKLRSRYPQGGSNNILGINENLVPIESSFRDFPSIGIWGMGGMGKTTIARWLFDKHHSEFDGYCFLPNTRESSGDHDQLLHDLRGKLVSKLLDQGRKTEVDTYFIERELLRRKVMIVLDDVSTLKQVETLVGKVEQYGSGSRIIITTRDKDVLKKGVDKIHEVKALNSQDCFQLFCLKAFNQNHPKTGYEDLSKLAVDYAKSMPLALEVLGSFLYNKTVEEWERELKKLKCIPDEAIQSVLKLSYDGLNDNQKEIFLEIAIFLRGHNKEKVMNLLVSHGLHAVIGLRTLQDNALITIREDAVEMHDLIQDMGHEIVRQESNEPGKRSRVWDPEQIYDVLTEKSGTNAVKGMRLDVSAIRDLDFKVDTFRKMRKRWMKSLKSLKIKCHEIRM</sequence>
<proteinExistence type="predicted"/>